<organism evidence="16 17">
    <name type="scientific">Physcomitrium patens</name>
    <name type="common">Spreading-leaved earth moss</name>
    <name type="synonym">Physcomitrella patens</name>
    <dbReference type="NCBI Taxonomy" id="3218"/>
    <lineage>
        <taxon>Eukaryota</taxon>
        <taxon>Viridiplantae</taxon>
        <taxon>Streptophyta</taxon>
        <taxon>Embryophyta</taxon>
        <taxon>Bryophyta</taxon>
        <taxon>Bryophytina</taxon>
        <taxon>Bryopsida</taxon>
        <taxon>Funariidae</taxon>
        <taxon>Funariales</taxon>
        <taxon>Funariaceae</taxon>
        <taxon>Physcomitrium</taxon>
    </lineage>
</organism>
<evidence type="ECO:0000256" key="6">
    <source>
        <dbReference type="ARBA" id="ARBA00022741"/>
    </source>
</evidence>
<keyword evidence="11" id="KW-0325">Glycoprotein</keyword>
<dbReference type="FunFam" id="1.10.510.10:FF:000146">
    <property type="entry name" value="LRR receptor-like serine/threonine-protein kinase IOS1"/>
    <property type="match status" value="1"/>
</dbReference>
<dbReference type="AlphaFoldDB" id="A0A7I4F4D2"/>
<evidence type="ECO:0000313" key="16">
    <source>
        <dbReference type="EnsemblPlants" id="Pp3c14_24970V3.2"/>
    </source>
</evidence>
<dbReference type="InParanoid" id="A0A7I4F4D2"/>
<dbReference type="SUPFAM" id="SSF56112">
    <property type="entry name" value="Protein kinase-like (PK-like)"/>
    <property type="match status" value="1"/>
</dbReference>
<keyword evidence="8 14" id="KW-1133">Transmembrane helix</keyword>
<keyword evidence="4" id="KW-0732">Signal</keyword>
<dbReference type="Pfam" id="PF13855">
    <property type="entry name" value="LRR_8"/>
    <property type="match status" value="1"/>
</dbReference>
<dbReference type="GO" id="GO:0005886">
    <property type="term" value="C:plasma membrane"/>
    <property type="evidence" value="ECO:0000318"/>
    <property type="project" value="GO_Central"/>
</dbReference>
<dbReference type="FunFam" id="3.80.10.10:FF:000101">
    <property type="entry name" value="LRR receptor-like serine/threonine-protein kinase ERECTA"/>
    <property type="match status" value="1"/>
</dbReference>
<feature type="compositionally biased region" description="Low complexity" evidence="13">
    <location>
        <begin position="626"/>
        <end position="637"/>
    </location>
</feature>
<evidence type="ECO:0000256" key="4">
    <source>
        <dbReference type="ARBA" id="ARBA00022729"/>
    </source>
</evidence>
<dbReference type="GO" id="GO:0009755">
    <property type="term" value="P:hormone-mediated signaling pathway"/>
    <property type="evidence" value="ECO:0000318"/>
    <property type="project" value="GO_Central"/>
</dbReference>
<dbReference type="PROSITE" id="PS51450">
    <property type="entry name" value="LRR"/>
    <property type="match status" value="1"/>
</dbReference>
<dbReference type="InterPro" id="IPR011009">
    <property type="entry name" value="Kinase-like_dom_sf"/>
</dbReference>
<reference evidence="16 17" key="2">
    <citation type="journal article" date="2018" name="Plant J.">
        <title>The Physcomitrella patens chromosome-scale assembly reveals moss genome structure and evolution.</title>
        <authorList>
            <person name="Lang D."/>
            <person name="Ullrich K.K."/>
            <person name="Murat F."/>
            <person name="Fuchs J."/>
            <person name="Jenkins J."/>
            <person name="Haas F.B."/>
            <person name="Piednoel M."/>
            <person name="Gundlach H."/>
            <person name="Van Bel M."/>
            <person name="Meyberg R."/>
            <person name="Vives C."/>
            <person name="Morata J."/>
            <person name="Symeonidi A."/>
            <person name="Hiss M."/>
            <person name="Muchero W."/>
            <person name="Kamisugi Y."/>
            <person name="Saleh O."/>
            <person name="Blanc G."/>
            <person name="Decker E.L."/>
            <person name="van Gessel N."/>
            <person name="Grimwood J."/>
            <person name="Hayes R.D."/>
            <person name="Graham S.W."/>
            <person name="Gunter L.E."/>
            <person name="McDaniel S.F."/>
            <person name="Hoernstein S.N.W."/>
            <person name="Larsson A."/>
            <person name="Li F.W."/>
            <person name="Perroud P.F."/>
            <person name="Phillips J."/>
            <person name="Ranjan P."/>
            <person name="Rokshar D.S."/>
            <person name="Rothfels C.J."/>
            <person name="Schneider L."/>
            <person name="Shu S."/>
            <person name="Stevenson D.W."/>
            <person name="Thummler F."/>
            <person name="Tillich M."/>
            <person name="Villarreal Aguilar J.C."/>
            <person name="Widiez T."/>
            <person name="Wong G.K."/>
            <person name="Wymore A."/>
            <person name="Zhang Y."/>
            <person name="Zimmer A.D."/>
            <person name="Quatrano R.S."/>
            <person name="Mayer K.F.X."/>
            <person name="Goodstein D."/>
            <person name="Casacuberta J.M."/>
            <person name="Vandepoele K."/>
            <person name="Reski R."/>
            <person name="Cuming A.C."/>
            <person name="Tuskan G.A."/>
            <person name="Maumus F."/>
            <person name="Salse J."/>
            <person name="Schmutz J."/>
            <person name="Rensing S.A."/>
        </authorList>
    </citation>
    <scope>NUCLEOTIDE SEQUENCE [LARGE SCALE GENOMIC DNA]</scope>
    <source>
        <strain evidence="16 17">cv. Gransden 2004</strain>
    </source>
</reference>
<dbReference type="SUPFAM" id="SSF52058">
    <property type="entry name" value="L domain-like"/>
    <property type="match status" value="1"/>
</dbReference>
<gene>
    <name evidence="16" type="primary">LOC112291178</name>
</gene>
<evidence type="ECO:0000313" key="17">
    <source>
        <dbReference type="Proteomes" id="UP000006727"/>
    </source>
</evidence>
<evidence type="ECO:0000256" key="2">
    <source>
        <dbReference type="ARBA" id="ARBA00022614"/>
    </source>
</evidence>
<dbReference type="Gene3D" id="3.30.200.20">
    <property type="entry name" value="Phosphorylase Kinase, domain 1"/>
    <property type="match status" value="1"/>
</dbReference>
<dbReference type="InterPro" id="IPR000719">
    <property type="entry name" value="Prot_kinase_dom"/>
</dbReference>
<evidence type="ECO:0000256" key="13">
    <source>
        <dbReference type="SAM" id="MobiDB-lite"/>
    </source>
</evidence>
<evidence type="ECO:0000256" key="1">
    <source>
        <dbReference type="ARBA" id="ARBA00004479"/>
    </source>
</evidence>
<dbReference type="InterPro" id="IPR032675">
    <property type="entry name" value="LRR_dom_sf"/>
</dbReference>
<proteinExistence type="predicted"/>
<dbReference type="EMBL" id="ABEU02000014">
    <property type="status" value="NOT_ANNOTATED_CDS"/>
    <property type="molecule type" value="Genomic_DNA"/>
</dbReference>
<keyword evidence="6 12" id="KW-0547">Nucleotide-binding</keyword>
<evidence type="ECO:0000256" key="3">
    <source>
        <dbReference type="ARBA" id="ARBA00022692"/>
    </source>
</evidence>
<dbReference type="PANTHER" id="PTHR48006:SF92">
    <property type="entry name" value="LRR RECEPTOR-LIKE SERINE_THREONINE-PROTEIN KINASE GSO1"/>
    <property type="match status" value="1"/>
</dbReference>
<reference evidence="16 17" key="1">
    <citation type="journal article" date="2008" name="Science">
        <title>The Physcomitrella genome reveals evolutionary insights into the conquest of land by plants.</title>
        <authorList>
            <person name="Rensing S."/>
            <person name="Lang D."/>
            <person name="Zimmer A."/>
            <person name="Terry A."/>
            <person name="Salamov A."/>
            <person name="Shapiro H."/>
            <person name="Nishiyama T."/>
            <person name="Perroud P.-F."/>
            <person name="Lindquist E."/>
            <person name="Kamisugi Y."/>
            <person name="Tanahashi T."/>
            <person name="Sakakibara K."/>
            <person name="Fujita T."/>
            <person name="Oishi K."/>
            <person name="Shin-I T."/>
            <person name="Kuroki Y."/>
            <person name="Toyoda A."/>
            <person name="Suzuki Y."/>
            <person name="Hashimoto A."/>
            <person name="Yamaguchi K."/>
            <person name="Sugano A."/>
            <person name="Kohara Y."/>
            <person name="Fujiyama A."/>
            <person name="Anterola A."/>
            <person name="Aoki S."/>
            <person name="Ashton N."/>
            <person name="Barbazuk W.B."/>
            <person name="Barker E."/>
            <person name="Bennetzen J."/>
            <person name="Bezanilla M."/>
            <person name="Blankenship R."/>
            <person name="Cho S.H."/>
            <person name="Dutcher S."/>
            <person name="Estelle M."/>
            <person name="Fawcett J.A."/>
            <person name="Gundlach H."/>
            <person name="Hanada K."/>
            <person name="Heyl A."/>
            <person name="Hicks K.A."/>
            <person name="Hugh J."/>
            <person name="Lohr M."/>
            <person name="Mayer K."/>
            <person name="Melkozernov A."/>
            <person name="Murata T."/>
            <person name="Nelson D."/>
            <person name="Pils B."/>
            <person name="Prigge M."/>
            <person name="Reiss B."/>
            <person name="Renner T."/>
            <person name="Rombauts S."/>
            <person name="Rushton P."/>
            <person name="Sanderfoot A."/>
            <person name="Schween G."/>
            <person name="Shiu S.-H."/>
            <person name="Stueber K."/>
            <person name="Theodoulou F.L."/>
            <person name="Tu H."/>
            <person name="Van de Peer Y."/>
            <person name="Verrier P.J."/>
            <person name="Waters E."/>
            <person name="Wood A."/>
            <person name="Yang L."/>
            <person name="Cove D."/>
            <person name="Cuming A."/>
            <person name="Hasebe M."/>
            <person name="Lucas S."/>
            <person name="Mishler D.B."/>
            <person name="Reski R."/>
            <person name="Grigoriev I."/>
            <person name="Quatrano R.S."/>
            <person name="Boore J.L."/>
        </authorList>
    </citation>
    <scope>NUCLEOTIDE SEQUENCE [LARGE SCALE GENOMIC DNA]</scope>
    <source>
        <strain evidence="16 17">cv. Gransden 2004</strain>
    </source>
</reference>
<dbReference type="PROSITE" id="PS00107">
    <property type="entry name" value="PROTEIN_KINASE_ATP"/>
    <property type="match status" value="1"/>
</dbReference>
<keyword evidence="5" id="KW-0677">Repeat</keyword>
<feature type="binding site" evidence="12">
    <location>
        <position position="369"/>
    </location>
    <ligand>
        <name>ATP</name>
        <dbReference type="ChEBI" id="CHEBI:30616"/>
    </ligand>
</feature>
<dbReference type="GO" id="GO:0038023">
    <property type="term" value="F:signaling receptor activity"/>
    <property type="evidence" value="ECO:0000318"/>
    <property type="project" value="GO_Central"/>
</dbReference>
<evidence type="ECO:0000256" key="11">
    <source>
        <dbReference type="ARBA" id="ARBA00023180"/>
    </source>
</evidence>
<dbReference type="Gramene" id="Pp3c14_24970V3.2">
    <property type="protein sequence ID" value="Pp3c14_24970V3.2"/>
    <property type="gene ID" value="Pp3c14_24970"/>
</dbReference>
<evidence type="ECO:0000256" key="5">
    <source>
        <dbReference type="ARBA" id="ARBA00022737"/>
    </source>
</evidence>
<evidence type="ECO:0000256" key="7">
    <source>
        <dbReference type="ARBA" id="ARBA00022840"/>
    </source>
</evidence>
<protein>
    <recommendedName>
        <fullName evidence="15">Protein kinase domain-containing protein</fullName>
    </recommendedName>
</protein>
<keyword evidence="10" id="KW-0675">Receptor</keyword>
<dbReference type="PROSITE" id="PS50011">
    <property type="entry name" value="PROTEIN_KINASE_DOM"/>
    <property type="match status" value="1"/>
</dbReference>
<feature type="transmembrane region" description="Helical" evidence="14">
    <location>
        <begin position="279"/>
        <end position="299"/>
    </location>
</feature>
<sequence>MNAESTLVCECVHTKDSCSGNPGKSSESITAVALEFVPSKTIELCSVDSEINRGNAIDECDGKSLSAPGKVWVRAARVACIESNKLKHHGLALWEFRKMVQGPSGTLNGWNYSDESPCDWRGVVCDNVTNHVIRINLPRARLTGTISPRLSELSQLRRLGLHANNITGAIPSFLVNLTYLRTLYLHNNNLTETLPDVLGIMPALRILDVSGNKIEGPIPATFSAMNKLKFLNLSNNRLSGEVPGNSLLCGSSLLGLPACKPEEETKTDHKGSRWSAWKILVLSIGIFLLLKMIIALLILCHCLRQDRKREIQLGKEGKLVMFRGETVPKSKAMLQAVRKLRKRDIVGEGGYGVVYKTVLKDGRVFAVKKLKNCLEAAIDFENELEALAELKHRNLVKLRGYCVSPTSKFLIYDFIPNGTVDQLLHPRTEEGEKGNPVDWATRIKIARGTARALACLHHDCQPRIIHRDVSSKNILLNERFEPCLSDFGLARLMENDHTHVTASVGGTYGYIAPEYAQAGRATEKSDVYSYGVILLELLSRRKPTDSSFSAHHINMAGWLRCLREKGQELEVVEKYLRETAPHQELAIALEIACRCVSLTPEERPPMDEVVQILESLANSSESTQPTVTETTATSNET</sequence>
<evidence type="ECO:0000256" key="12">
    <source>
        <dbReference type="PROSITE-ProRule" id="PRU10141"/>
    </source>
</evidence>
<name>A0A7I4F4D2_PHYPA</name>
<dbReference type="InterPro" id="IPR008266">
    <property type="entry name" value="Tyr_kinase_AS"/>
</dbReference>
<evidence type="ECO:0000256" key="10">
    <source>
        <dbReference type="ARBA" id="ARBA00023170"/>
    </source>
</evidence>
<dbReference type="Proteomes" id="UP000006727">
    <property type="component" value="Chromosome 14"/>
</dbReference>
<feature type="region of interest" description="Disordered" evidence="13">
    <location>
        <begin position="617"/>
        <end position="637"/>
    </location>
</feature>
<evidence type="ECO:0000259" key="15">
    <source>
        <dbReference type="PROSITE" id="PS50011"/>
    </source>
</evidence>
<keyword evidence="3 14" id="KW-0812">Transmembrane</keyword>
<dbReference type="EnsemblPlants" id="Pp3c14_24970V3.2">
    <property type="protein sequence ID" value="Pp3c14_24970V3.2"/>
    <property type="gene ID" value="Pp3c14_24970"/>
</dbReference>
<evidence type="ECO:0000256" key="14">
    <source>
        <dbReference type="SAM" id="Phobius"/>
    </source>
</evidence>
<dbReference type="Gene3D" id="3.80.10.10">
    <property type="entry name" value="Ribonuclease Inhibitor"/>
    <property type="match status" value="1"/>
</dbReference>
<accession>A0A7I4F4D2</accession>
<dbReference type="InterPro" id="IPR017441">
    <property type="entry name" value="Protein_kinase_ATP_BS"/>
</dbReference>
<dbReference type="PROSITE" id="PS00109">
    <property type="entry name" value="PROTEIN_KINASE_TYR"/>
    <property type="match status" value="1"/>
</dbReference>
<dbReference type="Gene3D" id="1.10.510.10">
    <property type="entry name" value="Transferase(Phosphotransferase) domain 1"/>
    <property type="match status" value="1"/>
</dbReference>
<dbReference type="InterPro" id="IPR013210">
    <property type="entry name" value="LRR_N_plant-typ"/>
</dbReference>
<reference evidence="16" key="3">
    <citation type="submission" date="2020-12" db="UniProtKB">
        <authorList>
            <consortium name="EnsemblPlants"/>
        </authorList>
    </citation>
    <scope>IDENTIFICATION</scope>
</reference>
<keyword evidence="7 12" id="KW-0067">ATP-binding</keyword>
<dbReference type="GO" id="GO:0004672">
    <property type="term" value="F:protein kinase activity"/>
    <property type="evidence" value="ECO:0007669"/>
    <property type="project" value="InterPro"/>
</dbReference>
<keyword evidence="9 14" id="KW-0472">Membrane</keyword>
<keyword evidence="17" id="KW-1185">Reference proteome</keyword>
<comment type="subcellular location">
    <subcellularLocation>
        <location evidence="1">Membrane</location>
        <topology evidence="1">Single-pass type I membrane protein</topology>
    </subcellularLocation>
</comment>
<dbReference type="GO" id="GO:0005524">
    <property type="term" value="F:ATP binding"/>
    <property type="evidence" value="ECO:0007669"/>
    <property type="project" value="UniProtKB-UniRule"/>
</dbReference>
<evidence type="ECO:0000256" key="9">
    <source>
        <dbReference type="ARBA" id="ARBA00023136"/>
    </source>
</evidence>
<dbReference type="InterPro" id="IPR001611">
    <property type="entry name" value="Leu-rich_rpt"/>
</dbReference>
<dbReference type="PANTHER" id="PTHR48006">
    <property type="entry name" value="LEUCINE-RICH REPEAT-CONTAINING PROTEIN DDB_G0281931-RELATED"/>
    <property type="match status" value="1"/>
</dbReference>
<dbReference type="Pfam" id="PF00069">
    <property type="entry name" value="Pkinase"/>
    <property type="match status" value="1"/>
</dbReference>
<dbReference type="InterPro" id="IPR051824">
    <property type="entry name" value="LRR_Rcpt-Like_S/T_Kinase"/>
</dbReference>
<feature type="domain" description="Protein kinase" evidence="15">
    <location>
        <begin position="340"/>
        <end position="616"/>
    </location>
</feature>
<evidence type="ECO:0000256" key="8">
    <source>
        <dbReference type="ARBA" id="ARBA00022989"/>
    </source>
</evidence>
<dbReference type="Pfam" id="PF08263">
    <property type="entry name" value="LRRNT_2"/>
    <property type="match status" value="1"/>
</dbReference>
<keyword evidence="2" id="KW-0433">Leucine-rich repeat</keyword>